<comment type="caution">
    <text evidence="3">The sequence shown here is derived from an EMBL/GenBank/DDBJ whole genome shotgun (WGS) entry which is preliminary data.</text>
</comment>
<sequence length="240" mass="25925">MMKLINKAAAGILLSILLTMALTGCQSNGAKSPEAAQSSAENNTSNEQAKVGEEASNSTAPASEDSEGQSAEAIKEGSMEKEGNVVLKELAFVYNEHTIAISDTANEDQMEQMLGKPDNLKSHTYSAGDGTNMDTLIGFTEKVYTYPGLEIKTISIPEGKQDSIFHIGITDPKYATVRNIKAGDSLDTLKNAYPEGKLLGDGAPNEEDEFRYEPSNYVDVMSFHIKNAKVESIQIYSLLD</sequence>
<organism evidence="3 4">
    <name type="scientific">Paenibacillus favisporus</name>
    <dbReference type="NCBI Taxonomy" id="221028"/>
    <lineage>
        <taxon>Bacteria</taxon>
        <taxon>Bacillati</taxon>
        <taxon>Bacillota</taxon>
        <taxon>Bacilli</taxon>
        <taxon>Bacillales</taxon>
        <taxon>Paenibacillaceae</taxon>
        <taxon>Paenibacillus</taxon>
    </lineage>
</organism>
<evidence type="ECO:0000256" key="2">
    <source>
        <dbReference type="SAM" id="SignalP"/>
    </source>
</evidence>
<proteinExistence type="predicted"/>
<reference evidence="3 4" key="1">
    <citation type="submission" date="2024-06" db="EMBL/GenBank/DDBJ databases">
        <title>Genomic Encyclopedia of Type Strains, Phase IV (KMG-IV): sequencing the most valuable type-strain genomes for metagenomic binning, comparative biology and taxonomic classification.</title>
        <authorList>
            <person name="Goeker M."/>
        </authorList>
    </citation>
    <scope>NUCLEOTIDE SEQUENCE [LARGE SCALE GENOMIC DNA]</scope>
    <source>
        <strain evidence="3 4">DSM 17253</strain>
    </source>
</reference>
<dbReference type="Proteomes" id="UP001549098">
    <property type="component" value="Unassembled WGS sequence"/>
</dbReference>
<gene>
    <name evidence="3" type="ORF">ABID47_001488</name>
</gene>
<evidence type="ECO:0000313" key="3">
    <source>
        <dbReference type="EMBL" id="MET3544894.1"/>
    </source>
</evidence>
<feature type="region of interest" description="Disordered" evidence="1">
    <location>
        <begin position="27"/>
        <end position="78"/>
    </location>
</feature>
<protein>
    <recommendedName>
        <fullName evidence="5">Lipoprotein</fullName>
    </recommendedName>
</protein>
<keyword evidence="2" id="KW-0732">Signal</keyword>
<dbReference type="EMBL" id="JBEPLV010000001">
    <property type="protein sequence ID" value="MET3544894.1"/>
    <property type="molecule type" value="Genomic_DNA"/>
</dbReference>
<name>A0ABV2EZF6_9BACL</name>
<dbReference type="RefSeq" id="WP_354495521.1">
    <property type="nucleotide sequence ID" value="NZ_JBEPLV010000001.1"/>
</dbReference>
<feature type="signal peptide" evidence="2">
    <location>
        <begin position="1"/>
        <end position="21"/>
    </location>
</feature>
<dbReference type="PROSITE" id="PS51257">
    <property type="entry name" value="PROKAR_LIPOPROTEIN"/>
    <property type="match status" value="1"/>
</dbReference>
<evidence type="ECO:0000256" key="1">
    <source>
        <dbReference type="SAM" id="MobiDB-lite"/>
    </source>
</evidence>
<accession>A0ABV2EZF6</accession>
<feature type="chain" id="PRO_5046318133" description="Lipoprotein" evidence="2">
    <location>
        <begin position="22"/>
        <end position="240"/>
    </location>
</feature>
<evidence type="ECO:0008006" key="5">
    <source>
        <dbReference type="Google" id="ProtNLM"/>
    </source>
</evidence>
<evidence type="ECO:0000313" key="4">
    <source>
        <dbReference type="Proteomes" id="UP001549098"/>
    </source>
</evidence>
<keyword evidence="4" id="KW-1185">Reference proteome</keyword>
<feature type="compositionally biased region" description="Polar residues" evidence="1">
    <location>
        <begin position="27"/>
        <end position="48"/>
    </location>
</feature>